<dbReference type="PANTHER" id="PTHR23271">
    <property type="entry name" value="HEPATOCELLULAR CARCINOMA-ASSOCIATED ANTIGEN 66"/>
    <property type="match status" value="1"/>
</dbReference>
<name>A0A2N1JF05_9BASI</name>
<gene>
    <name evidence="8" type="primary">UTP6</name>
    <name evidence="8" type="ORF">MVES_001035</name>
</gene>
<feature type="domain" description="U3 small nucleolar RNA-associated protein 6 N-terminal" evidence="7">
    <location>
        <begin position="213"/>
        <end position="281"/>
    </location>
</feature>
<dbReference type="Gene3D" id="1.25.40.10">
    <property type="entry name" value="Tetratricopeptide repeat domain"/>
    <property type="match status" value="1"/>
</dbReference>
<dbReference type="InterPro" id="IPR013949">
    <property type="entry name" value="Utp6"/>
</dbReference>
<evidence type="ECO:0000256" key="6">
    <source>
        <dbReference type="SAM" id="MobiDB-lite"/>
    </source>
</evidence>
<evidence type="ECO:0000313" key="9">
    <source>
        <dbReference type="Proteomes" id="UP000232875"/>
    </source>
</evidence>
<dbReference type="OrthoDB" id="28112at2759"/>
<dbReference type="STRING" id="2020962.A0A2N1JF05"/>
<organism evidence="8 9">
    <name type="scientific">Malassezia vespertilionis</name>
    <dbReference type="NCBI Taxonomy" id="2020962"/>
    <lineage>
        <taxon>Eukaryota</taxon>
        <taxon>Fungi</taxon>
        <taxon>Dikarya</taxon>
        <taxon>Basidiomycota</taxon>
        <taxon>Ustilaginomycotina</taxon>
        <taxon>Malasseziomycetes</taxon>
        <taxon>Malasseziales</taxon>
        <taxon>Malasseziaceae</taxon>
        <taxon>Malassezia</taxon>
    </lineage>
</organism>
<evidence type="ECO:0000256" key="2">
    <source>
        <dbReference type="ARBA" id="ARBA00010734"/>
    </source>
</evidence>
<reference evidence="8 9" key="1">
    <citation type="submission" date="2017-10" db="EMBL/GenBank/DDBJ databases">
        <title>A novel species of cold-tolerant Malassezia isolated from bats.</title>
        <authorList>
            <person name="Lorch J.M."/>
            <person name="Palmer J.M."/>
            <person name="Vanderwolf K.J."/>
            <person name="Schmidt K.Z."/>
            <person name="Verant M.L."/>
            <person name="Weller T.J."/>
            <person name="Blehert D.S."/>
        </authorList>
    </citation>
    <scope>NUCLEOTIDE SEQUENCE [LARGE SCALE GENOMIC DNA]</scope>
    <source>
        <strain evidence="8 9">NWHC:44797-103</strain>
    </source>
</reference>
<accession>A0A2N1JF05</accession>
<sequence length="1189" mass="131359">MRNLSTPSEKPSDRIEKNVAPDAAKGAPSPGFGEPEERSFTSSTTKAAEAMNKQPLPYLSRPLGVQQRPSSERVTWADRKAEWIKEASQGYFHDFHAIRSHGGKTWRSPNTMIRHDVSIVAIVTSKISEEHTRSFYEASLARFSDDPNFQLVQENVLKAYLLSLFLSSLRKQVPVKLQETYLLSGQSMEMLHEPMGLHNKHVGYTYLRVQYSLERSLPQLKLLDEQGLLSKEELRSISSQRQGFEARLIRRKPAKRDFERYLAFETDLNDLILLRARARSRLAAEQIRKHGGDNSKARLLPRNFFGRQAASHFAQCISVYERMVRKFRYDVDCWSAYLAWARSKKMRVVAGRVYARALAMHPSNVALWLSAADYELNSNADTTAARALLQRGLRMNPLVDADAISAQAAQDARGPKVRRTARGAVRAVRDPGLLRWELTEYEHGVLRLWVEYFRMELVFMERLRRRWRILGLDSGSGDAPVPQGGDAFTTARATAHTVAPEDHGVGEEEGEEVEADVEQDVPPAPAPAPNDKDEFATERVAPNQGIEVPEGHKQIMDGTIPLVLLANARKSLPPTVQLYFFVAILGLLSAFPFFDSSIVREQGALLSLRLAQTPLGSGDMLRNRLIRGVLDTVQETCKTSWSEEGRLATAMLTSLHPFMHPFSALELDLDGMPASLADTELEKNGLLHGASQLHTTFSRPIDALYDLARIPDQLRSTGSAGANDPWHACRPVLFLLNVLSERLVERAPNVEPAGDDESIASDVAEQAPTQFLAAMAASGNVPSMAAALVAAFRAHDEENVALGFLATLQFLSSKAAIEEQNILAYFAHVEATLVAELLDTQRADLAWLAVQRLERKLEACDGDADAIAQLDAEAQALRASCTNPGALVLYERIGAQAAERLFDSPHSAAFAFTWQKGGMEAAEKARGAWRVLLRACTSPAQMAQDAGAPVWAPLIEWLGAQTDAALVASAPARRALWLDYLAWAHSAAVVPAADGKEARKKKLAASHWSWETHEAAVVETGALLASSQLVGTARLEAQALHDAVVEQFALFSSTDVATLHDAERDASKRRALQSIFERGSPSIACVLELALRESTLLTIHTEAAAKGIQERTLMLYRRALDMAERTDADIVHIWTLYLAFLLEIQDMRTVMEALQRAQEHVAAFAPPGSVHALEQAWHSLLHARSSLAP</sequence>
<dbReference type="InterPro" id="IPR011990">
    <property type="entry name" value="TPR-like_helical_dom_sf"/>
</dbReference>
<dbReference type="PANTHER" id="PTHR23271:SF1">
    <property type="entry name" value="U3 SMALL NUCLEOLAR RNA-ASSOCIATED PROTEIN 6 HOMOLOG"/>
    <property type="match status" value="1"/>
</dbReference>
<evidence type="ECO:0000256" key="4">
    <source>
        <dbReference type="ARBA" id="ARBA00022737"/>
    </source>
</evidence>
<evidence type="ECO:0000256" key="5">
    <source>
        <dbReference type="ARBA" id="ARBA00023242"/>
    </source>
</evidence>
<dbReference type="GO" id="GO:0034388">
    <property type="term" value="C:Pwp2p-containing subcomplex of 90S preribosome"/>
    <property type="evidence" value="ECO:0007669"/>
    <property type="project" value="TreeGrafter"/>
</dbReference>
<dbReference type="Proteomes" id="UP000232875">
    <property type="component" value="Unassembled WGS sequence"/>
</dbReference>
<comment type="subcellular location">
    <subcellularLocation>
        <location evidence="1">Nucleus</location>
        <location evidence="1">Nucleolus</location>
    </subcellularLocation>
</comment>
<dbReference type="GO" id="GO:0030515">
    <property type="term" value="F:snoRNA binding"/>
    <property type="evidence" value="ECO:0007669"/>
    <property type="project" value="InterPro"/>
</dbReference>
<dbReference type="AlphaFoldDB" id="A0A2N1JF05"/>
<feature type="region of interest" description="Disordered" evidence="6">
    <location>
        <begin position="499"/>
        <end position="532"/>
    </location>
</feature>
<dbReference type="SMART" id="SM00386">
    <property type="entry name" value="HAT"/>
    <property type="match status" value="3"/>
</dbReference>
<keyword evidence="9" id="KW-1185">Reference proteome</keyword>
<evidence type="ECO:0000256" key="3">
    <source>
        <dbReference type="ARBA" id="ARBA00022552"/>
    </source>
</evidence>
<comment type="similarity">
    <text evidence="2">Belongs to the UTP6 family.</text>
</comment>
<feature type="region of interest" description="Disordered" evidence="6">
    <location>
        <begin position="1"/>
        <end position="71"/>
    </location>
</feature>
<dbReference type="InterPro" id="IPR055347">
    <property type="entry name" value="UTP6_N"/>
</dbReference>
<protein>
    <submittedName>
        <fullName evidence="8">Utp6p</fullName>
    </submittedName>
</protein>
<feature type="compositionally biased region" description="Basic and acidic residues" evidence="6">
    <location>
        <begin position="10"/>
        <end position="19"/>
    </location>
</feature>
<dbReference type="GO" id="GO:0032040">
    <property type="term" value="C:small-subunit processome"/>
    <property type="evidence" value="ECO:0007669"/>
    <property type="project" value="TreeGrafter"/>
</dbReference>
<evidence type="ECO:0000259" key="7">
    <source>
        <dbReference type="Pfam" id="PF08640"/>
    </source>
</evidence>
<keyword evidence="3" id="KW-0698">rRNA processing</keyword>
<keyword evidence="4" id="KW-0677">Repeat</keyword>
<evidence type="ECO:0000256" key="1">
    <source>
        <dbReference type="ARBA" id="ARBA00004604"/>
    </source>
</evidence>
<keyword evidence="5" id="KW-0539">Nucleus</keyword>
<dbReference type="EMBL" id="KZ454988">
    <property type="protein sequence ID" value="PKI85133.1"/>
    <property type="molecule type" value="Genomic_DNA"/>
</dbReference>
<feature type="compositionally biased region" description="Acidic residues" evidence="6">
    <location>
        <begin position="507"/>
        <end position="519"/>
    </location>
</feature>
<dbReference type="SUPFAM" id="SSF48452">
    <property type="entry name" value="TPR-like"/>
    <property type="match status" value="1"/>
</dbReference>
<evidence type="ECO:0000313" key="8">
    <source>
        <dbReference type="EMBL" id="PKI85133.1"/>
    </source>
</evidence>
<dbReference type="InterPro" id="IPR007849">
    <property type="entry name" value="ATP10"/>
</dbReference>
<proteinExistence type="inferred from homology"/>
<dbReference type="InterPro" id="IPR003107">
    <property type="entry name" value="HAT"/>
</dbReference>
<dbReference type="GO" id="GO:0000462">
    <property type="term" value="P:maturation of SSU-rRNA from tricistronic rRNA transcript (SSU-rRNA, 5.8S rRNA, LSU-rRNA)"/>
    <property type="evidence" value="ECO:0007669"/>
    <property type="project" value="InterPro"/>
</dbReference>
<dbReference type="Pfam" id="PF08640">
    <property type="entry name" value="U3_assoc_6"/>
    <property type="match status" value="1"/>
</dbReference>
<dbReference type="Pfam" id="PF05176">
    <property type="entry name" value="ATP-synt_10"/>
    <property type="match status" value="1"/>
</dbReference>